<accession>A0AAV1CRZ3</accession>
<dbReference type="GO" id="GO:0003677">
    <property type="term" value="F:DNA binding"/>
    <property type="evidence" value="ECO:0007669"/>
    <property type="project" value="UniProtKB-KW"/>
</dbReference>
<evidence type="ECO:0000256" key="4">
    <source>
        <dbReference type="ARBA" id="ARBA00023163"/>
    </source>
</evidence>
<keyword evidence="5" id="KW-0539">Nucleus</keyword>
<keyword evidence="3" id="KW-0238">DNA-binding</keyword>
<dbReference type="Gene3D" id="2.40.330.10">
    <property type="entry name" value="DNA-binding pseudobarrel domain"/>
    <property type="match status" value="1"/>
</dbReference>
<dbReference type="PANTHER" id="PTHR31541">
    <property type="entry name" value="B3 DOMAIN PLANT PROTEIN-RELATED"/>
    <property type="match status" value="1"/>
</dbReference>
<sequence length="280" mass="32244">MKNPGKTQKPMAMEEGECEIQAAFTLLRMRETPIDADTAEKLRIQRRKIEKERRARCLIRERGVVSDHLFKKKNNFDGGLLGRQEKDNVGFLGRQEIGVLPIPGNDNHRMNYNGGGVSVQLPRYPRTQTVAQRIGAFCSEPFEKVLTVSDLKPHLHKLALTREKVHEKLLPMLETGDGNVVEGIEVVTYDWLGNEFPMKFKAWNGKKIYVLTAGWNKLLVKHRNTMTVQDRVVIWMFREKSSKGKICFALDLLKKNRAGDYQWLNQNVVHKPPKIRIKKS</sequence>
<evidence type="ECO:0000256" key="1">
    <source>
        <dbReference type="ARBA" id="ARBA00004123"/>
    </source>
</evidence>
<dbReference type="AlphaFoldDB" id="A0AAV1CRZ3"/>
<dbReference type="InterPro" id="IPR005508">
    <property type="entry name" value="At2g31720-like"/>
</dbReference>
<keyword evidence="2" id="KW-0805">Transcription regulation</keyword>
<keyword evidence="7" id="KW-1185">Reference proteome</keyword>
<evidence type="ECO:0000256" key="3">
    <source>
        <dbReference type="ARBA" id="ARBA00023125"/>
    </source>
</evidence>
<organism evidence="6 7">
    <name type="scientific">Oldenlandia corymbosa var. corymbosa</name>
    <dbReference type="NCBI Taxonomy" id="529605"/>
    <lineage>
        <taxon>Eukaryota</taxon>
        <taxon>Viridiplantae</taxon>
        <taxon>Streptophyta</taxon>
        <taxon>Embryophyta</taxon>
        <taxon>Tracheophyta</taxon>
        <taxon>Spermatophyta</taxon>
        <taxon>Magnoliopsida</taxon>
        <taxon>eudicotyledons</taxon>
        <taxon>Gunneridae</taxon>
        <taxon>Pentapetalae</taxon>
        <taxon>asterids</taxon>
        <taxon>lamiids</taxon>
        <taxon>Gentianales</taxon>
        <taxon>Rubiaceae</taxon>
        <taxon>Rubioideae</taxon>
        <taxon>Spermacoceae</taxon>
        <taxon>Hedyotis-Oldenlandia complex</taxon>
        <taxon>Oldenlandia</taxon>
    </lineage>
</organism>
<dbReference type="EMBL" id="OX459120">
    <property type="protein sequence ID" value="CAI9097479.1"/>
    <property type="molecule type" value="Genomic_DNA"/>
</dbReference>
<name>A0AAV1CRZ3_OLDCO</name>
<evidence type="ECO:0000313" key="7">
    <source>
        <dbReference type="Proteomes" id="UP001161247"/>
    </source>
</evidence>
<keyword evidence="4" id="KW-0804">Transcription</keyword>
<dbReference type="GO" id="GO:0005634">
    <property type="term" value="C:nucleus"/>
    <property type="evidence" value="ECO:0007669"/>
    <property type="project" value="UniProtKB-SubCell"/>
</dbReference>
<protein>
    <submittedName>
        <fullName evidence="6">OLC1v1033912C1</fullName>
    </submittedName>
</protein>
<reference evidence="6" key="1">
    <citation type="submission" date="2023-03" db="EMBL/GenBank/DDBJ databases">
        <authorList>
            <person name="Julca I."/>
        </authorList>
    </citation>
    <scope>NUCLEOTIDE SEQUENCE</scope>
</reference>
<gene>
    <name evidence="6" type="ORF">OLC1_LOCUS7958</name>
</gene>
<proteinExistence type="predicted"/>
<evidence type="ECO:0000256" key="2">
    <source>
        <dbReference type="ARBA" id="ARBA00023015"/>
    </source>
</evidence>
<evidence type="ECO:0000313" key="6">
    <source>
        <dbReference type="EMBL" id="CAI9097479.1"/>
    </source>
</evidence>
<dbReference type="InterPro" id="IPR015300">
    <property type="entry name" value="DNA-bd_pseudobarrel_sf"/>
</dbReference>
<comment type="subcellular location">
    <subcellularLocation>
        <location evidence="1">Nucleus</location>
    </subcellularLocation>
</comment>
<evidence type="ECO:0000256" key="5">
    <source>
        <dbReference type="ARBA" id="ARBA00023242"/>
    </source>
</evidence>
<dbReference type="SUPFAM" id="SSF101936">
    <property type="entry name" value="DNA-binding pseudobarrel domain"/>
    <property type="match status" value="1"/>
</dbReference>
<dbReference type="PANTHER" id="PTHR31541:SF28">
    <property type="entry name" value="TF-B3 DOMAIN-CONTAINING PROTEIN"/>
    <property type="match status" value="1"/>
</dbReference>
<dbReference type="Proteomes" id="UP001161247">
    <property type="component" value="Chromosome 3"/>
</dbReference>